<evidence type="ECO:0000313" key="2">
    <source>
        <dbReference type="Proteomes" id="UP000299102"/>
    </source>
</evidence>
<dbReference type="EMBL" id="BGZK01000017">
    <property type="protein sequence ID" value="GBP05348.1"/>
    <property type="molecule type" value="Genomic_DNA"/>
</dbReference>
<dbReference type="PANTHER" id="PTHR19446">
    <property type="entry name" value="REVERSE TRANSCRIPTASES"/>
    <property type="match status" value="1"/>
</dbReference>
<evidence type="ECO:0000313" key="1">
    <source>
        <dbReference type="EMBL" id="GBP05348.1"/>
    </source>
</evidence>
<dbReference type="Proteomes" id="UP000299102">
    <property type="component" value="Unassembled WGS sequence"/>
</dbReference>
<gene>
    <name evidence="1" type="ORF">EVAR_76776_1</name>
</gene>
<sequence>MIDHGNESEIAMDEIVKALKSMKVEKARVSSEMLRGGGGIVASLLYQFCKCWKSHRVPNDWCKTVILHLYKGKDTRQVYTNYRSISLLNVVGKLYAKIVIKRIMNETENKTWDVEAGFRKEWDVRTKFFSLRNIAENFWPAAKRFCCCKSRKSL</sequence>
<protein>
    <submittedName>
        <fullName evidence="1">Uncharacterized protein</fullName>
    </submittedName>
</protein>
<comment type="caution">
    <text evidence="1">The sequence shown here is derived from an EMBL/GenBank/DDBJ whole genome shotgun (WGS) entry which is preliminary data.</text>
</comment>
<dbReference type="AlphaFoldDB" id="A0A4C1SVW9"/>
<accession>A0A4C1SVW9</accession>
<keyword evidence="2" id="KW-1185">Reference proteome</keyword>
<dbReference type="OrthoDB" id="425681at2759"/>
<name>A0A4C1SVW9_EUMVA</name>
<dbReference type="STRING" id="151549.A0A4C1SVW9"/>
<organism evidence="1 2">
    <name type="scientific">Eumeta variegata</name>
    <name type="common">Bagworm moth</name>
    <name type="synonym">Eumeta japonica</name>
    <dbReference type="NCBI Taxonomy" id="151549"/>
    <lineage>
        <taxon>Eukaryota</taxon>
        <taxon>Metazoa</taxon>
        <taxon>Ecdysozoa</taxon>
        <taxon>Arthropoda</taxon>
        <taxon>Hexapoda</taxon>
        <taxon>Insecta</taxon>
        <taxon>Pterygota</taxon>
        <taxon>Neoptera</taxon>
        <taxon>Endopterygota</taxon>
        <taxon>Lepidoptera</taxon>
        <taxon>Glossata</taxon>
        <taxon>Ditrysia</taxon>
        <taxon>Tineoidea</taxon>
        <taxon>Psychidae</taxon>
        <taxon>Oiketicinae</taxon>
        <taxon>Eumeta</taxon>
    </lineage>
</organism>
<proteinExistence type="predicted"/>
<reference evidence="1 2" key="1">
    <citation type="journal article" date="2019" name="Commun. Biol.">
        <title>The bagworm genome reveals a unique fibroin gene that provides high tensile strength.</title>
        <authorList>
            <person name="Kono N."/>
            <person name="Nakamura H."/>
            <person name="Ohtoshi R."/>
            <person name="Tomita M."/>
            <person name="Numata K."/>
            <person name="Arakawa K."/>
        </authorList>
    </citation>
    <scope>NUCLEOTIDE SEQUENCE [LARGE SCALE GENOMIC DNA]</scope>
</reference>